<comment type="caution">
    <text evidence="7">The sequence shown here is derived from an EMBL/GenBank/DDBJ whole genome shotgun (WGS) entry which is preliminary data.</text>
</comment>
<evidence type="ECO:0000256" key="5">
    <source>
        <dbReference type="ARBA" id="ARBA00023049"/>
    </source>
</evidence>
<protein>
    <recommendedName>
        <fullName evidence="6">MPN domain-containing protein</fullName>
    </recommendedName>
</protein>
<organism evidence="7 8">
    <name type="scientific">Sphingopyxis soli</name>
    <dbReference type="NCBI Taxonomy" id="592051"/>
    <lineage>
        <taxon>Bacteria</taxon>
        <taxon>Pseudomonadati</taxon>
        <taxon>Pseudomonadota</taxon>
        <taxon>Alphaproteobacteria</taxon>
        <taxon>Sphingomonadales</taxon>
        <taxon>Sphingomonadaceae</taxon>
        <taxon>Sphingopyxis</taxon>
    </lineage>
</organism>
<dbReference type="Pfam" id="PF04002">
    <property type="entry name" value="RadC"/>
    <property type="match status" value="1"/>
</dbReference>
<evidence type="ECO:0000256" key="1">
    <source>
        <dbReference type="ARBA" id="ARBA00022670"/>
    </source>
</evidence>
<dbReference type="InterPro" id="IPR037518">
    <property type="entry name" value="MPN"/>
</dbReference>
<proteinExistence type="predicted"/>
<gene>
    <name evidence="7" type="ORF">GCM10009115_15880</name>
</gene>
<accession>A0ABN1M3J1</accession>
<reference evidence="7 8" key="1">
    <citation type="journal article" date="2019" name="Int. J. Syst. Evol. Microbiol.">
        <title>The Global Catalogue of Microorganisms (GCM) 10K type strain sequencing project: providing services to taxonomists for standard genome sequencing and annotation.</title>
        <authorList>
            <consortium name="The Broad Institute Genomics Platform"/>
            <consortium name="The Broad Institute Genome Sequencing Center for Infectious Disease"/>
            <person name="Wu L."/>
            <person name="Ma J."/>
        </authorList>
    </citation>
    <scope>NUCLEOTIDE SEQUENCE [LARGE SCALE GENOMIC DNA]</scope>
    <source>
        <strain evidence="7 8">JCM 15910</strain>
    </source>
</reference>
<evidence type="ECO:0000259" key="6">
    <source>
        <dbReference type="PROSITE" id="PS50249"/>
    </source>
</evidence>
<dbReference type="PROSITE" id="PS01302">
    <property type="entry name" value="UPF0758"/>
    <property type="match status" value="1"/>
</dbReference>
<evidence type="ECO:0000313" key="7">
    <source>
        <dbReference type="EMBL" id="GAA0863833.1"/>
    </source>
</evidence>
<dbReference type="Gene3D" id="3.40.140.10">
    <property type="entry name" value="Cytidine Deaminase, domain 2"/>
    <property type="match status" value="1"/>
</dbReference>
<keyword evidence="5" id="KW-0482">Metalloprotease</keyword>
<dbReference type="InterPro" id="IPR001405">
    <property type="entry name" value="UPF0758"/>
</dbReference>
<dbReference type="InterPro" id="IPR025657">
    <property type="entry name" value="RadC_JAB"/>
</dbReference>
<keyword evidence="1" id="KW-0645">Protease</keyword>
<feature type="domain" description="MPN" evidence="6">
    <location>
        <begin position="1"/>
        <end position="108"/>
    </location>
</feature>
<keyword evidence="3" id="KW-0378">Hydrolase</keyword>
<evidence type="ECO:0000313" key="8">
    <source>
        <dbReference type="Proteomes" id="UP001500738"/>
    </source>
</evidence>
<keyword evidence="2" id="KW-0479">Metal-binding</keyword>
<keyword evidence="4" id="KW-0862">Zinc</keyword>
<dbReference type="PANTHER" id="PTHR30471">
    <property type="entry name" value="DNA REPAIR PROTEIN RADC"/>
    <property type="match status" value="1"/>
</dbReference>
<dbReference type="PROSITE" id="PS50249">
    <property type="entry name" value="MPN"/>
    <property type="match status" value="1"/>
</dbReference>
<evidence type="ECO:0000256" key="4">
    <source>
        <dbReference type="ARBA" id="ARBA00022833"/>
    </source>
</evidence>
<dbReference type="PANTHER" id="PTHR30471:SF3">
    <property type="entry name" value="UPF0758 PROTEIN YEES-RELATED"/>
    <property type="match status" value="1"/>
</dbReference>
<name>A0ABN1M3J1_9SPHN</name>
<evidence type="ECO:0000256" key="2">
    <source>
        <dbReference type="ARBA" id="ARBA00022723"/>
    </source>
</evidence>
<dbReference type="CDD" id="cd08071">
    <property type="entry name" value="MPN_DUF2466"/>
    <property type="match status" value="1"/>
</dbReference>
<evidence type="ECO:0000256" key="3">
    <source>
        <dbReference type="ARBA" id="ARBA00022801"/>
    </source>
</evidence>
<dbReference type="EMBL" id="BAAAFE010000007">
    <property type="protein sequence ID" value="GAA0863833.1"/>
    <property type="molecule type" value="Genomic_DNA"/>
</dbReference>
<sequence length="240" mass="26877">MGSLADEHLRILFLDGSRHLIADECLQSGSLAHLALYPRVIFRRALELNAAAILLVHNHPSGNPHPSDEDIEATRRLADIGHALDIRLSGHIVVTANQTSRIIVDDTARRGTFSFTLKSPDTAADRRAKAELVLTNARITQRRRFLRRQLIGAECLFVEPAWDMLLDLFIHQCEGRVLHLYPMCVASGIPMSSALRLAQKLCEAGILRRQPDTFDGRRSIMTIEPEIMHRLSAYFAEGAE</sequence>
<dbReference type="InterPro" id="IPR020891">
    <property type="entry name" value="UPF0758_CS"/>
</dbReference>
<keyword evidence="8" id="KW-1185">Reference proteome</keyword>
<dbReference type="Proteomes" id="UP001500738">
    <property type="component" value="Unassembled WGS sequence"/>
</dbReference>